<organism evidence="1 2">
    <name type="scientific">Astrephomene gubernaculifera</name>
    <dbReference type="NCBI Taxonomy" id="47775"/>
    <lineage>
        <taxon>Eukaryota</taxon>
        <taxon>Viridiplantae</taxon>
        <taxon>Chlorophyta</taxon>
        <taxon>core chlorophytes</taxon>
        <taxon>Chlorophyceae</taxon>
        <taxon>CS clade</taxon>
        <taxon>Chlamydomonadales</taxon>
        <taxon>Astrephomenaceae</taxon>
        <taxon>Astrephomene</taxon>
    </lineage>
</organism>
<dbReference type="SUPFAM" id="SSF47923">
    <property type="entry name" value="Ypt/Rab-GAP domain of gyp1p"/>
    <property type="match status" value="1"/>
</dbReference>
<dbReference type="AlphaFoldDB" id="A0AAD3DFA7"/>
<accession>A0AAD3DFA7</accession>
<dbReference type="InterPro" id="IPR035969">
    <property type="entry name" value="Rab-GAP_TBC_sf"/>
</dbReference>
<gene>
    <name evidence="1" type="ORF">Agub_g1379</name>
</gene>
<evidence type="ECO:0000313" key="2">
    <source>
        <dbReference type="Proteomes" id="UP001054857"/>
    </source>
</evidence>
<protein>
    <recommendedName>
        <fullName evidence="3">Rab-GAP TBC domain-containing protein</fullName>
    </recommendedName>
</protein>
<evidence type="ECO:0008006" key="3">
    <source>
        <dbReference type="Google" id="ProtNLM"/>
    </source>
</evidence>
<proteinExistence type="predicted"/>
<sequence length="144" mass="15845">MEYAKGLLSRAKELAVQTAQELQQRAAVLEEREIPAAALSPAASLSSSVQSIEARVARFQAELRGSHINLDNLKRLAFHGIPDQGNLRATVWKLLLGYLPLNPEEWGAELARKRTQYHIFCQELIVDPKRAAEEEPQGAGCSGA</sequence>
<keyword evidence="2" id="KW-1185">Reference proteome</keyword>
<dbReference type="Gene3D" id="1.10.10.750">
    <property type="entry name" value="Ypt/Rab-GAP domain of gyp1p, domain 1"/>
    <property type="match status" value="1"/>
</dbReference>
<evidence type="ECO:0000313" key="1">
    <source>
        <dbReference type="EMBL" id="GFR40766.1"/>
    </source>
</evidence>
<name>A0AAD3DFA7_9CHLO</name>
<dbReference type="FunFam" id="1.10.10.750:FF:000007">
    <property type="entry name" value="TBC1 domain family member"/>
    <property type="match status" value="1"/>
</dbReference>
<feature type="non-terminal residue" evidence="1">
    <location>
        <position position="1"/>
    </location>
</feature>
<reference evidence="1 2" key="1">
    <citation type="journal article" date="2021" name="Sci. Rep.">
        <title>Genome sequencing of the multicellular alga Astrephomene provides insights into convergent evolution of germ-soma differentiation.</title>
        <authorList>
            <person name="Yamashita S."/>
            <person name="Yamamoto K."/>
            <person name="Matsuzaki R."/>
            <person name="Suzuki S."/>
            <person name="Yamaguchi H."/>
            <person name="Hirooka S."/>
            <person name="Minakuchi Y."/>
            <person name="Miyagishima S."/>
            <person name="Kawachi M."/>
            <person name="Toyoda A."/>
            <person name="Nozaki H."/>
        </authorList>
    </citation>
    <scope>NUCLEOTIDE SEQUENCE [LARGE SCALE GENOMIC DNA]</scope>
    <source>
        <strain evidence="1 2">NIES-4017</strain>
    </source>
</reference>
<dbReference type="EMBL" id="BMAR01000001">
    <property type="protein sequence ID" value="GFR40766.1"/>
    <property type="molecule type" value="Genomic_DNA"/>
</dbReference>
<comment type="caution">
    <text evidence="1">The sequence shown here is derived from an EMBL/GenBank/DDBJ whole genome shotgun (WGS) entry which is preliminary data.</text>
</comment>
<dbReference type="Proteomes" id="UP001054857">
    <property type="component" value="Unassembled WGS sequence"/>
</dbReference>